<proteinExistence type="predicted"/>
<feature type="transmembrane region" description="Helical" evidence="1">
    <location>
        <begin position="64"/>
        <end position="81"/>
    </location>
</feature>
<dbReference type="InterPro" id="IPR034122">
    <property type="entry name" value="Retropepsin-like_bacterial"/>
</dbReference>
<dbReference type="InterPro" id="IPR001969">
    <property type="entry name" value="Aspartic_peptidase_AS"/>
</dbReference>
<evidence type="ECO:0000256" key="1">
    <source>
        <dbReference type="SAM" id="Phobius"/>
    </source>
</evidence>
<keyword evidence="1" id="KW-0472">Membrane</keyword>
<gene>
    <name evidence="2" type="ORF">AFCDBAGC_1736</name>
</gene>
<dbReference type="PROSITE" id="PS00141">
    <property type="entry name" value="ASP_PROTEASE"/>
    <property type="match status" value="1"/>
</dbReference>
<dbReference type="CDD" id="cd05483">
    <property type="entry name" value="retropepsin_like_bacteria"/>
    <property type="match status" value="1"/>
</dbReference>
<feature type="transmembrane region" description="Helical" evidence="1">
    <location>
        <begin position="34"/>
        <end position="52"/>
    </location>
</feature>
<dbReference type="Proteomes" id="UP001055117">
    <property type="component" value="Unassembled WGS sequence"/>
</dbReference>
<keyword evidence="1" id="KW-0812">Transmembrane</keyword>
<organism evidence="2 3">
    <name type="scientific">Methylobacterium cerastii</name>
    <dbReference type="NCBI Taxonomy" id="932741"/>
    <lineage>
        <taxon>Bacteria</taxon>
        <taxon>Pseudomonadati</taxon>
        <taxon>Pseudomonadota</taxon>
        <taxon>Alphaproteobacteria</taxon>
        <taxon>Hyphomicrobiales</taxon>
        <taxon>Methylobacteriaceae</taxon>
        <taxon>Methylobacterium</taxon>
    </lineage>
</organism>
<dbReference type="Pfam" id="PF13650">
    <property type="entry name" value="Asp_protease_2"/>
    <property type="match status" value="1"/>
</dbReference>
<reference evidence="2 3" key="1">
    <citation type="journal article" date="2021" name="Front. Microbiol.">
        <title>Comprehensive Comparative Genomics and Phenotyping of Methylobacterium Species.</title>
        <authorList>
            <person name="Alessa O."/>
            <person name="Ogura Y."/>
            <person name="Fujitani Y."/>
            <person name="Takami H."/>
            <person name="Hayashi T."/>
            <person name="Sahin N."/>
            <person name="Tani A."/>
        </authorList>
    </citation>
    <scope>NUCLEOTIDE SEQUENCE [LARGE SCALE GENOMIC DNA]</scope>
    <source>
        <strain evidence="2 3">DSM 23679</strain>
    </source>
</reference>
<name>A0ABQ4QF97_9HYPH</name>
<dbReference type="NCBIfam" id="TIGR02281">
    <property type="entry name" value="clan_AA_DTGA"/>
    <property type="match status" value="1"/>
</dbReference>
<comment type="caution">
    <text evidence="2">The sequence shown here is derived from an EMBL/GenBank/DDBJ whole genome shotgun (WGS) entry which is preliminary data.</text>
</comment>
<dbReference type="InterPro" id="IPR021109">
    <property type="entry name" value="Peptidase_aspartic_dom_sf"/>
</dbReference>
<evidence type="ECO:0000313" key="2">
    <source>
        <dbReference type="EMBL" id="GJD43875.1"/>
    </source>
</evidence>
<keyword evidence="3" id="KW-1185">Reference proteome</keyword>
<sequence length="229" mass="23422">MTILALVAIGLVVAVLVATDGGRIAGAIEPDQLAGLAWGAGILALVVAGFWRQFAAAPGKNLQALLLWCGLGLACVVGYVYREPLQEIQAGVMGALRPGTPAIGPGGTVTITRRSHGVFGVDARVNGQNQSFAFDTGASAVVLTAESADALGIRPEPGAFTTRVSTANGVAYAAPATLESLAVGPITERRVPALVARPGALDGNLLGQSFLTRLAGYEVRGDRLILRGR</sequence>
<dbReference type="Gene3D" id="2.40.70.10">
    <property type="entry name" value="Acid Proteases"/>
    <property type="match status" value="1"/>
</dbReference>
<dbReference type="RefSeq" id="WP_238271895.1">
    <property type="nucleotide sequence ID" value="NZ_BPQG01000025.1"/>
</dbReference>
<dbReference type="InterPro" id="IPR011969">
    <property type="entry name" value="Clan_AA_Asp_peptidase_C"/>
</dbReference>
<evidence type="ECO:0000313" key="3">
    <source>
        <dbReference type="Proteomes" id="UP001055117"/>
    </source>
</evidence>
<protein>
    <recommendedName>
        <fullName evidence="4">TIGR02281 family clan AA aspartic protease</fullName>
    </recommendedName>
</protein>
<keyword evidence="1" id="KW-1133">Transmembrane helix</keyword>
<dbReference type="EMBL" id="BPQG01000025">
    <property type="protein sequence ID" value="GJD43875.1"/>
    <property type="molecule type" value="Genomic_DNA"/>
</dbReference>
<evidence type="ECO:0008006" key="4">
    <source>
        <dbReference type="Google" id="ProtNLM"/>
    </source>
</evidence>
<dbReference type="SUPFAM" id="SSF50630">
    <property type="entry name" value="Acid proteases"/>
    <property type="match status" value="1"/>
</dbReference>
<accession>A0ABQ4QF97</accession>